<dbReference type="Proteomes" id="UP000008177">
    <property type="component" value="Unplaced contigs"/>
</dbReference>
<gene>
    <name evidence="2" type="ORF">BofuT4_uP076390.1</name>
</gene>
<proteinExistence type="predicted"/>
<evidence type="ECO:0000313" key="2">
    <source>
        <dbReference type="EMBL" id="CCD42556.1"/>
    </source>
</evidence>
<dbReference type="InParanoid" id="G2XNV0"/>
<feature type="signal peptide" evidence="1">
    <location>
        <begin position="1"/>
        <end position="17"/>
    </location>
</feature>
<dbReference type="HOGENOM" id="CLU_3086925_0_0_1"/>
<evidence type="ECO:0000313" key="3">
    <source>
        <dbReference type="Proteomes" id="UP000008177"/>
    </source>
</evidence>
<dbReference type="AlphaFoldDB" id="G2XNV0"/>
<sequence length="52" mass="5546">MCLCLFLTALLSTSILAFEKRSLSSVQCETRGAAQASKKMAASSGVFLRFGN</sequence>
<name>G2XNV0_BOTF4</name>
<feature type="chain" id="PRO_5003440179" evidence="1">
    <location>
        <begin position="18"/>
        <end position="52"/>
    </location>
</feature>
<dbReference type="EMBL" id="FQ790246">
    <property type="protein sequence ID" value="CCD42556.1"/>
    <property type="molecule type" value="Genomic_DNA"/>
</dbReference>
<organism evidence="2 3">
    <name type="scientific">Botryotinia fuckeliana (strain T4)</name>
    <name type="common">Noble rot fungus</name>
    <name type="synonym">Botrytis cinerea</name>
    <dbReference type="NCBI Taxonomy" id="999810"/>
    <lineage>
        <taxon>Eukaryota</taxon>
        <taxon>Fungi</taxon>
        <taxon>Dikarya</taxon>
        <taxon>Ascomycota</taxon>
        <taxon>Pezizomycotina</taxon>
        <taxon>Leotiomycetes</taxon>
        <taxon>Helotiales</taxon>
        <taxon>Sclerotiniaceae</taxon>
        <taxon>Botrytis</taxon>
    </lineage>
</organism>
<reference evidence="3" key="1">
    <citation type="journal article" date="2011" name="PLoS Genet.">
        <title>Genomic analysis of the necrotrophic fungal pathogens Sclerotinia sclerotiorum and Botrytis cinerea.</title>
        <authorList>
            <person name="Amselem J."/>
            <person name="Cuomo C.A."/>
            <person name="van Kan J.A."/>
            <person name="Viaud M."/>
            <person name="Benito E.P."/>
            <person name="Couloux A."/>
            <person name="Coutinho P.M."/>
            <person name="de Vries R.P."/>
            <person name="Dyer P.S."/>
            <person name="Fillinger S."/>
            <person name="Fournier E."/>
            <person name="Gout L."/>
            <person name="Hahn M."/>
            <person name="Kohn L."/>
            <person name="Lapalu N."/>
            <person name="Plummer K.M."/>
            <person name="Pradier J.M."/>
            <person name="Quevillon E."/>
            <person name="Sharon A."/>
            <person name="Simon A."/>
            <person name="ten Have A."/>
            <person name="Tudzynski B."/>
            <person name="Tudzynski P."/>
            <person name="Wincker P."/>
            <person name="Andrew M."/>
            <person name="Anthouard V."/>
            <person name="Beever R.E."/>
            <person name="Beffa R."/>
            <person name="Benoit I."/>
            <person name="Bouzid O."/>
            <person name="Brault B."/>
            <person name="Chen Z."/>
            <person name="Choquer M."/>
            <person name="Collemare J."/>
            <person name="Cotton P."/>
            <person name="Danchin E.G."/>
            <person name="Da Silva C."/>
            <person name="Gautier A."/>
            <person name="Giraud C."/>
            <person name="Giraud T."/>
            <person name="Gonzalez C."/>
            <person name="Grossetete S."/>
            <person name="Guldener U."/>
            <person name="Henrissat B."/>
            <person name="Howlett B.J."/>
            <person name="Kodira C."/>
            <person name="Kretschmer M."/>
            <person name="Lappartient A."/>
            <person name="Leroch M."/>
            <person name="Levis C."/>
            <person name="Mauceli E."/>
            <person name="Neuveglise C."/>
            <person name="Oeser B."/>
            <person name="Pearson M."/>
            <person name="Poulain J."/>
            <person name="Poussereau N."/>
            <person name="Quesneville H."/>
            <person name="Rascle C."/>
            <person name="Schumacher J."/>
            <person name="Segurens B."/>
            <person name="Sexton A."/>
            <person name="Silva E."/>
            <person name="Sirven C."/>
            <person name="Soanes D.M."/>
            <person name="Talbot N.J."/>
            <person name="Templeton M."/>
            <person name="Yandava C."/>
            <person name="Yarden O."/>
            <person name="Zeng Q."/>
            <person name="Rollins J.A."/>
            <person name="Lebrun M.H."/>
            <person name="Dickman M."/>
        </authorList>
    </citation>
    <scope>NUCLEOTIDE SEQUENCE [LARGE SCALE GENOMIC DNA]</scope>
    <source>
        <strain evidence="3">T4</strain>
    </source>
</reference>
<evidence type="ECO:0000256" key="1">
    <source>
        <dbReference type="SAM" id="SignalP"/>
    </source>
</evidence>
<accession>G2XNV0</accession>
<keyword evidence="1" id="KW-0732">Signal</keyword>
<protein>
    <submittedName>
        <fullName evidence="2">Uncharacterized protein</fullName>
    </submittedName>
</protein>